<feature type="compositionally biased region" description="Polar residues" evidence="6">
    <location>
        <begin position="329"/>
        <end position="342"/>
    </location>
</feature>
<accession>A0A182MFX1</accession>
<feature type="domain" description="C2H2-type" evidence="7">
    <location>
        <begin position="144"/>
        <end position="171"/>
    </location>
</feature>
<proteinExistence type="predicted"/>
<feature type="compositionally biased region" description="Low complexity" evidence="6">
    <location>
        <begin position="75"/>
        <end position="85"/>
    </location>
</feature>
<evidence type="ECO:0000313" key="8">
    <source>
        <dbReference type="EnsemblMetazoa" id="ACUA017310-PA"/>
    </source>
</evidence>
<feature type="region of interest" description="Disordered" evidence="6">
    <location>
        <begin position="358"/>
        <end position="390"/>
    </location>
</feature>
<evidence type="ECO:0000256" key="4">
    <source>
        <dbReference type="ARBA" id="ARBA00022833"/>
    </source>
</evidence>
<name>A0A182MFX1_9DIPT</name>
<evidence type="ECO:0000256" key="1">
    <source>
        <dbReference type="ARBA" id="ARBA00022723"/>
    </source>
</evidence>
<reference evidence="9" key="1">
    <citation type="submission" date="2013-09" db="EMBL/GenBank/DDBJ databases">
        <title>The Genome Sequence of Anopheles culicifacies species A.</title>
        <authorList>
            <consortium name="The Broad Institute Genomics Platform"/>
            <person name="Neafsey D.E."/>
            <person name="Besansky N."/>
            <person name="Howell P."/>
            <person name="Walton C."/>
            <person name="Young S.K."/>
            <person name="Zeng Q."/>
            <person name="Gargeya S."/>
            <person name="Fitzgerald M."/>
            <person name="Haas B."/>
            <person name="Abouelleil A."/>
            <person name="Allen A.W."/>
            <person name="Alvarado L."/>
            <person name="Arachchi H.M."/>
            <person name="Berlin A.M."/>
            <person name="Chapman S.B."/>
            <person name="Gainer-Dewar J."/>
            <person name="Goldberg J."/>
            <person name="Griggs A."/>
            <person name="Gujja S."/>
            <person name="Hansen M."/>
            <person name="Howarth C."/>
            <person name="Imamovic A."/>
            <person name="Ireland A."/>
            <person name="Larimer J."/>
            <person name="McCowan C."/>
            <person name="Murphy C."/>
            <person name="Pearson M."/>
            <person name="Poon T.W."/>
            <person name="Priest M."/>
            <person name="Roberts A."/>
            <person name="Saif S."/>
            <person name="Shea T."/>
            <person name="Sisk P."/>
            <person name="Sykes S."/>
            <person name="Wortman J."/>
            <person name="Nusbaum C."/>
            <person name="Birren B."/>
        </authorList>
    </citation>
    <scope>NUCLEOTIDE SEQUENCE [LARGE SCALE GENOMIC DNA]</scope>
    <source>
        <strain evidence="9">A-37</strain>
    </source>
</reference>
<dbReference type="Proteomes" id="UP000075883">
    <property type="component" value="Unassembled WGS sequence"/>
</dbReference>
<protein>
    <recommendedName>
        <fullName evidence="7">C2H2-type domain-containing protein</fullName>
    </recommendedName>
</protein>
<dbReference type="InterPro" id="IPR036236">
    <property type="entry name" value="Znf_C2H2_sf"/>
</dbReference>
<dbReference type="FunFam" id="3.30.160.60:FF:000474">
    <property type="entry name" value="zinc finger protein 367"/>
    <property type="match status" value="1"/>
</dbReference>
<dbReference type="GO" id="GO:0000977">
    <property type="term" value="F:RNA polymerase II transcription regulatory region sequence-specific DNA binding"/>
    <property type="evidence" value="ECO:0007669"/>
    <property type="project" value="TreeGrafter"/>
</dbReference>
<feature type="region of interest" description="Disordered" evidence="6">
    <location>
        <begin position="257"/>
        <end position="345"/>
    </location>
</feature>
<feature type="domain" description="C2H2-type" evidence="7">
    <location>
        <begin position="172"/>
        <end position="201"/>
    </location>
</feature>
<reference evidence="8" key="2">
    <citation type="submission" date="2020-05" db="UniProtKB">
        <authorList>
            <consortium name="EnsemblMetazoa"/>
        </authorList>
    </citation>
    <scope>IDENTIFICATION</scope>
    <source>
        <strain evidence="8">A-37</strain>
    </source>
</reference>
<dbReference type="GO" id="GO:0008270">
    <property type="term" value="F:zinc ion binding"/>
    <property type="evidence" value="ECO:0007669"/>
    <property type="project" value="UniProtKB-KW"/>
</dbReference>
<dbReference type="SUPFAM" id="SSF57667">
    <property type="entry name" value="beta-beta-alpha zinc fingers"/>
    <property type="match status" value="1"/>
</dbReference>
<evidence type="ECO:0000256" key="6">
    <source>
        <dbReference type="SAM" id="MobiDB-lite"/>
    </source>
</evidence>
<dbReference type="PANTHER" id="PTHR14196:SF12">
    <property type="entry name" value="ZINC FINGER PROTEIN 208-LIKE"/>
    <property type="match status" value="1"/>
</dbReference>
<feature type="region of interest" description="Disordered" evidence="6">
    <location>
        <begin position="75"/>
        <end position="128"/>
    </location>
</feature>
<dbReference type="AlphaFoldDB" id="A0A182MFX1"/>
<keyword evidence="3 5" id="KW-0863">Zinc-finger</keyword>
<evidence type="ECO:0000256" key="5">
    <source>
        <dbReference type="PROSITE-ProRule" id="PRU00042"/>
    </source>
</evidence>
<evidence type="ECO:0000259" key="7">
    <source>
        <dbReference type="PROSITE" id="PS50157"/>
    </source>
</evidence>
<dbReference type="PROSITE" id="PS50157">
    <property type="entry name" value="ZINC_FINGER_C2H2_2"/>
    <property type="match status" value="2"/>
</dbReference>
<keyword evidence="1" id="KW-0479">Metal-binding</keyword>
<dbReference type="EMBL" id="AXCM01001028">
    <property type="status" value="NOT_ANNOTATED_CDS"/>
    <property type="molecule type" value="Genomic_DNA"/>
</dbReference>
<dbReference type="STRING" id="139723.A0A182MFX1"/>
<feature type="region of interest" description="Disordered" evidence="6">
    <location>
        <begin position="30"/>
        <end position="51"/>
    </location>
</feature>
<dbReference type="VEuPathDB" id="VectorBase:ACUA017310"/>
<dbReference type="InterPro" id="IPR013087">
    <property type="entry name" value="Znf_C2H2_type"/>
</dbReference>
<dbReference type="InterPro" id="IPR050717">
    <property type="entry name" value="C2H2-ZF_Transcription_Reg"/>
</dbReference>
<dbReference type="PROSITE" id="PS00028">
    <property type="entry name" value="ZINC_FINGER_C2H2_1"/>
    <property type="match status" value="2"/>
</dbReference>
<organism evidence="8 9">
    <name type="scientific">Anopheles culicifacies</name>
    <dbReference type="NCBI Taxonomy" id="139723"/>
    <lineage>
        <taxon>Eukaryota</taxon>
        <taxon>Metazoa</taxon>
        <taxon>Ecdysozoa</taxon>
        <taxon>Arthropoda</taxon>
        <taxon>Hexapoda</taxon>
        <taxon>Insecta</taxon>
        <taxon>Pterygota</taxon>
        <taxon>Neoptera</taxon>
        <taxon>Endopterygota</taxon>
        <taxon>Diptera</taxon>
        <taxon>Nematocera</taxon>
        <taxon>Culicoidea</taxon>
        <taxon>Culicidae</taxon>
        <taxon>Anophelinae</taxon>
        <taxon>Anopheles</taxon>
        <taxon>culicifacies species complex</taxon>
    </lineage>
</organism>
<dbReference type="Pfam" id="PF00096">
    <property type="entry name" value="zf-C2H2"/>
    <property type="match status" value="2"/>
</dbReference>
<dbReference type="SMART" id="SM00355">
    <property type="entry name" value="ZnF_C2H2"/>
    <property type="match status" value="2"/>
</dbReference>
<keyword evidence="9" id="KW-1185">Reference proteome</keyword>
<evidence type="ECO:0000256" key="2">
    <source>
        <dbReference type="ARBA" id="ARBA00022737"/>
    </source>
</evidence>
<feature type="compositionally biased region" description="Basic and acidic residues" evidence="6">
    <location>
        <begin position="116"/>
        <end position="127"/>
    </location>
</feature>
<keyword evidence="2" id="KW-0677">Repeat</keyword>
<sequence length="624" mass="67857">MATSLPMALNSPKRLKTAVPPCANYLSTPPPSVSIGSPPPPIGTPSITNGQQHHIGTFCTSAQTWNHNNNWFSDATSPTSSCSSPDGHHNRSYGGHNSSGTPQAWNTSSGGSGSAEKSENKRGRPRSEALTTLMVEGSISPSAIKCKFCNRVFPREKSLQAHLRTHTGERPYPCDYPGCNRAFTQSGQLKTHQRLHTGERPFICSVANCQKRFTHANRHCPDHPHDTLKRCDDFVIQTVPEQNIEVLNWLQKYRADREDRTPTRKTPKRSSASNGAGCENAGGTTDSVSQHENENRRQCTANNENNLPMGINGTVNGGNGGDTGHDNNQLLLSPITPNNSYKSSRKGLMDMNACMTLPTSPVTTKPKNSRPKLIQWQEPTSQEEDESGDECYIPSKQSTFNPKKKWLRDSWQDDLAKPLEPNLISQKLFSSTTSTMALKQQLHQESIATISPAKRQLLGVTGHSKPLPRMEGIGNANIMPLPVLSTVAPAAVDPNQTRPTVLMVASKDCARPMSDKPAAALQPKETISNGINLAAKPEENSRKLQGALALIQLAAKDAVLGDTFDVPNVEETFLTERTALHGNEPAQPYSGEETIGHLIMSEGYAAEVNGLGRIPIKSILLLQA</sequence>
<keyword evidence="4" id="KW-0862">Zinc</keyword>
<evidence type="ECO:0000313" key="9">
    <source>
        <dbReference type="Proteomes" id="UP000075883"/>
    </source>
</evidence>
<dbReference type="PANTHER" id="PTHR14196">
    <property type="entry name" value="ODD-SKIPPED - RELATED"/>
    <property type="match status" value="1"/>
</dbReference>
<dbReference type="GO" id="GO:0005634">
    <property type="term" value="C:nucleus"/>
    <property type="evidence" value="ECO:0007669"/>
    <property type="project" value="TreeGrafter"/>
</dbReference>
<feature type="compositionally biased region" description="Pro residues" evidence="6">
    <location>
        <begin position="30"/>
        <end position="43"/>
    </location>
</feature>
<feature type="compositionally biased region" description="Polar residues" evidence="6">
    <location>
        <begin position="95"/>
        <end position="107"/>
    </location>
</feature>
<dbReference type="GO" id="GO:0000981">
    <property type="term" value="F:DNA-binding transcription factor activity, RNA polymerase II-specific"/>
    <property type="evidence" value="ECO:0007669"/>
    <property type="project" value="TreeGrafter"/>
</dbReference>
<dbReference type="EnsemblMetazoa" id="ACUA017310-RA">
    <property type="protein sequence ID" value="ACUA017310-PA"/>
    <property type="gene ID" value="ACUA017310"/>
</dbReference>
<dbReference type="Gene3D" id="3.30.160.60">
    <property type="entry name" value="Classic Zinc Finger"/>
    <property type="match status" value="3"/>
</dbReference>
<evidence type="ECO:0000256" key="3">
    <source>
        <dbReference type="ARBA" id="ARBA00022771"/>
    </source>
</evidence>